<evidence type="ECO:0000313" key="1">
    <source>
        <dbReference type="EMBL" id="KYO54877.1"/>
    </source>
</evidence>
<dbReference type="EMBL" id="LPZR01000077">
    <property type="protein sequence ID" value="KYO54877.1"/>
    <property type="molecule type" value="Genomic_DNA"/>
</dbReference>
<gene>
    <name evidence="1" type="ORF">AUP44_24610</name>
</gene>
<sequence length="62" mass="6611">MPDPMGPDPMGRDLIVPHLKVPNLAVSRSGWPLSSAVKGPAMHLAWLRKRGIKVDNRSGAAG</sequence>
<dbReference type="AlphaFoldDB" id="A0A162LGN5"/>
<reference evidence="1 2" key="1">
    <citation type="submission" date="2015-12" db="EMBL/GenBank/DDBJ databases">
        <title>Genome sequence of Tistrella mobilis MCCC 1A02139.</title>
        <authorList>
            <person name="Lu L."/>
            <person name="Lai Q."/>
            <person name="Shao Z."/>
            <person name="Qian P."/>
        </authorList>
    </citation>
    <scope>NUCLEOTIDE SEQUENCE [LARGE SCALE GENOMIC DNA]</scope>
    <source>
        <strain evidence="1 2">MCCC 1A02139</strain>
    </source>
</reference>
<organism evidence="1 2">
    <name type="scientific">Tistrella mobilis</name>
    <dbReference type="NCBI Taxonomy" id="171437"/>
    <lineage>
        <taxon>Bacteria</taxon>
        <taxon>Pseudomonadati</taxon>
        <taxon>Pseudomonadota</taxon>
        <taxon>Alphaproteobacteria</taxon>
        <taxon>Geminicoccales</taxon>
        <taxon>Geminicoccaceae</taxon>
        <taxon>Tistrella</taxon>
    </lineage>
</organism>
<accession>A0A162LGN5</accession>
<evidence type="ECO:0000313" key="2">
    <source>
        <dbReference type="Proteomes" id="UP000075787"/>
    </source>
</evidence>
<comment type="caution">
    <text evidence="1">The sequence shown here is derived from an EMBL/GenBank/DDBJ whole genome shotgun (WGS) entry which is preliminary data.</text>
</comment>
<proteinExistence type="predicted"/>
<name>A0A162LGN5_9PROT</name>
<dbReference type="Proteomes" id="UP000075787">
    <property type="component" value="Unassembled WGS sequence"/>
</dbReference>
<protein>
    <submittedName>
        <fullName evidence="1">Uncharacterized protein</fullName>
    </submittedName>
</protein>